<protein>
    <submittedName>
        <fullName evidence="1">Putative coat protein</fullName>
    </submittedName>
</protein>
<dbReference type="KEGG" id="vg:41701995"/>
<accession>A0A2Z6C486</accession>
<dbReference type="RefSeq" id="YP_009552274.1">
    <property type="nucleotide sequence ID" value="NC_040608.1"/>
</dbReference>
<evidence type="ECO:0000313" key="1">
    <source>
        <dbReference type="EMBL" id="BBD50442.1"/>
    </source>
</evidence>
<dbReference type="EMBL" id="LC376044">
    <property type="protein sequence ID" value="BBD50442.1"/>
    <property type="molecule type" value="Genomic_RNA"/>
</dbReference>
<keyword evidence="2" id="KW-1185">Reference proteome</keyword>
<reference evidence="1" key="1">
    <citation type="journal article" date="2018" name="Virology">
        <title>A novel non-segmented double stranded virus from an Arctic isolate of Pythium polare.</title>
        <authorList>
            <person name="Sasai S."/>
            <person name="Tamura K."/>
            <person name="Tojo M."/>
            <person name="Herrero M.-L."/>
            <person name="Hoshino T."/>
            <person name="Ohki S.T."/>
            <person name="Mochizuki T."/>
        </authorList>
    </citation>
    <scope>NUCLEOTIDE SEQUENCE</scope>
    <source>
        <strain evidence="1">PpRV1-OPU1176</strain>
    </source>
</reference>
<name>A0A2Z6C486_9VIRU</name>
<organism evidence="1">
    <name type="scientific">Pythium polare RNA virus 1</name>
    <dbReference type="NCBI Taxonomy" id="2137353"/>
    <lineage>
        <taxon>Viruses</taxon>
        <taxon>Riboviria</taxon>
        <taxon>Orthornavirae</taxon>
        <taxon>Duplornaviricota</taxon>
        <taxon>Chrymotiviricetes</taxon>
        <taxon>Ghabrivirales</taxon>
        <taxon>Betatotivirineae</taxon>
        <taxon>Ootiviridae</taxon>
        <taxon>Ootivirus</taxon>
        <taxon>Ootivirus ichi</taxon>
    </lineage>
</organism>
<dbReference type="GeneID" id="41701995"/>
<sequence length="685" mass="73046">MDSQSSTNSPAEDLKISKSEGVGSVRVDGVFDFFVEAMPEIALSVADLQGSAMISHLVSDQRMAAIAAADQVFLSAGSGAISPFVRSARTITQSGSIAVLPVATPTLVGGARAAPWNWPFRRVPSTNVQSTAFLTKVDVARAAEKSGFDAGYQKFRRYDNDGLLGLIPSILLEQPHLWLSWIRELSCRLAFEERDAQESAALSTMTLPSADGVHPVNGAVAGLLGDANPAFFGRSVGRMSEASSLNWEEGLAVHLQQPAGAAAVVCPEVTESWCSVVTRGRIPAWIEQAQAGNLSAEVFVSRARSPRQLLGDMAAAWAERSRSGSFFDQRGRMWVLAPHVDLEEKRKFLDFGGVHIHPTRHYSWSVISQAVASGGPQFPALPGTSRDVLAIVRHLACERVTGTLPGAGDQGGHNPWDTALGSSPWQVRLAAALGFVEEMNAAKGSYLPSGGPLTNILAFEGVRLGRGFDRVWQSVCGCPASLAGWRGRGDALWAAGLASVNCLYGSSGAGKPLGVFFTSDAPDGIASAPDIGPVTVYARQRWGSYGWSANVPSEWGSLDAQGSKTFTLDHGNFWEGGSLDSRSLSWAMLLTHDERGTVRMDARMVGVQMTRVDLRLRGPQAHRRGAHDSFEVPVFWVKNSFRCWASTAWLNVADGIRSFAGVYTTEGLGAVRGPGASCVSGGLAF</sequence>
<keyword evidence="1" id="KW-0946">Virion</keyword>
<evidence type="ECO:0000313" key="2">
    <source>
        <dbReference type="Proteomes" id="UP000289336"/>
    </source>
</evidence>
<gene>
    <name evidence="1" type="primary">CP</name>
</gene>
<keyword evidence="1" id="KW-0167">Capsid protein</keyword>
<dbReference type="GO" id="GO:0019028">
    <property type="term" value="C:viral capsid"/>
    <property type="evidence" value="ECO:0007669"/>
    <property type="project" value="UniProtKB-KW"/>
</dbReference>
<proteinExistence type="predicted"/>
<dbReference type="Proteomes" id="UP000289336">
    <property type="component" value="Segment"/>
</dbReference>